<keyword evidence="3" id="KW-1185">Reference proteome</keyword>
<dbReference type="Pfam" id="PF13454">
    <property type="entry name" value="NAD_binding_9"/>
    <property type="match status" value="1"/>
</dbReference>
<sequence length="627" mass="67369">MPAIAVIGAGPRGTGILERLAANHPELGGGPLDVHLIDPYPPGAGRIWRHAQSPLLAMNSMAADVTMYTDESVVCEGPIRPGPSFWDWAREHADPAAFEPELAAELRSITASSFPSRRLQSRYLEWVLADLLAHLPDGVRVHFHRTRAIGLADDGAAQVVELEEGAPLRVDAVVLASGHLDATPTDDELALLEHARQHGLVYLPPEQTSDSDLSVLVPGETVLVRGMGLAFIDLLVLLYEGRGGRFEPEGDGLRYVPSGQEPYIVAGSPRGMPYHAKTHYDLRGGPPPLPRFLGDAQVGAFLDAGEPIDLRRQVWPLMAKEIAWGWYHELFQGHPDRVRLPWAEFAEAFAAADWDGPEMRALIEHAVPDPVDRIDLAALHSPLAGVIAPDLDALQPIVRAKIAEDLRQHVDPAHTPHLGAFVAMLSVYAQAARIMGSGLLTPRSEAEDVSWWQGFFNGVASGPPGFRVRELLALSEAGFVRFLGAGMAIEAVPEGFRATSATLPTAPPVQARALVEARLPDPSASRSTDALLASLVRAGEVVEAVIVDHDDTVLRNTGQIRTRPSDGAIVDATGRVHPRRFAAGPHTTVKLPGAFTRPGTNSLSFRHNDALARAVLKVMTGASQAAA</sequence>
<dbReference type="STRING" id="1848.SAMN05443637_12615"/>
<dbReference type="SUPFAM" id="SSF51905">
    <property type="entry name" value="FAD/NAD(P)-binding domain"/>
    <property type="match status" value="1"/>
</dbReference>
<dbReference type="Proteomes" id="UP000184363">
    <property type="component" value="Unassembled WGS sequence"/>
</dbReference>
<organism evidence="2 3">
    <name type="scientific">Pseudonocardia thermophila</name>
    <dbReference type="NCBI Taxonomy" id="1848"/>
    <lineage>
        <taxon>Bacteria</taxon>
        <taxon>Bacillati</taxon>
        <taxon>Actinomycetota</taxon>
        <taxon>Actinomycetes</taxon>
        <taxon>Pseudonocardiales</taxon>
        <taxon>Pseudonocardiaceae</taxon>
        <taxon>Pseudonocardia</taxon>
    </lineage>
</organism>
<dbReference type="InterPro" id="IPR038732">
    <property type="entry name" value="HpyO/CreE_NAD-binding"/>
</dbReference>
<evidence type="ECO:0000313" key="3">
    <source>
        <dbReference type="Proteomes" id="UP000184363"/>
    </source>
</evidence>
<dbReference type="AlphaFoldDB" id="A0A1M7A4R3"/>
<dbReference type="PANTHER" id="PTHR40254:SF1">
    <property type="entry name" value="BLR0577 PROTEIN"/>
    <property type="match status" value="1"/>
</dbReference>
<dbReference type="PANTHER" id="PTHR40254">
    <property type="entry name" value="BLR0577 PROTEIN"/>
    <property type="match status" value="1"/>
</dbReference>
<proteinExistence type="predicted"/>
<reference evidence="2 3" key="1">
    <citation type="submission" date="2016-11" db="EMBL/GenBank/DDBJ databases">
        <authorList>
            <person name="Jaros S."/>
            <person name="Januszkiewicz K."/>
            <person name="Wedrychowicz H."/>
        </authorList>
    </citation>
    <scope>NUCLEOTIDE SEQUENCE [LARGE SCALE GENOMIC DNA]</scope>
    <source>
        <strain evidence="2 3">DSM 43832</strain>
    </source>
</reference>
<gene>
    <name evidence="2" type="ORF">SAMN05443637_12615</name>
</gene>
<dbReference type="InterPro" id="IPR036188">
    <property type="entry name" value="FAD/NAD-bd_sf"/>
</dbReference>
<name>A0A1M7A4R3_PSETH</name>
<dbReference type="OrthoDB" id="3653265at2"/>
<dbReference type="RefSeq" id="WP_073460102.1">
    <property type="nucleotide sequence ID" value="NZ_FRAP01000026.1"/>
</dbReference>
<evidence type="ECO:0000259" key="1">
    <source>
        <dbReference type="Pfam" id="PF13454"/>
    </source>
</evidence>
<feature type="domain" description="FAD-dependent urate hydroxylase HpyO/Asp monooxygenase CreE-like FAD/NAD(P)-binding" evidence="1">
    <location>
        <begin position="5"/>
        <end position="179"/>
    </location>
</feature>
<dbReference type="InterPro" id="IPR052189">
    <property type="entry name" value="L-asp_N-monooxygenase_NS-form"/>
</dbReference>
<protein>
    <submittedName>
        <fullName evidence="2">FAD-NAD(P)-binding</fullName>
    </submittedName>
</protein>
<accession>A0A1M7A4R3</accession>
<dbReference type="EMBL" id="FRAP01000026">
    <property type="protein sequence ID" value="SHL37724.1"/>
    <property type="molecule type" value="Genomic_DNA"/>
</dbReference>
<evidence type="ECO:0000313" key="2">
    <source>
        <dbReference type="EMBL" id="SHL37724.1"/>
    </source>
</evidence>